<evidence type="ECO:0000313" key="3">
    <source>
        <dbReference type="EMBL" id="AXC13770.1"/>
    </source>
</evidence>
<protein>
    <submittedName>
        <fullName evidence="3">3-oxoacyl-[acyl-carrier protein] reductase</fullName>
    </submittedName>
</protein>
<sequence length="250" mass="26443">MSGRVENKIAVVTGGTSGIGLATAKLLAAEGARVFVTGRRSPELAAAIEQIGHGAVGIQGDVSKLEDLDRLFTEVRKQAGRLDILFANAGTAEHLKIEQVSESQFEAGFSANVKGVFFCMQKALPLMPDGAAVVLNASMWTIKGIPGFGVLSASKAAVRSFARTWANELRERRIRVNVVSPGPVRTPSIEKATGGRENAERLLSELSKDIPLGRPGNPDEIAKAVLFLASEDASYVNGAELFVDGGMVQI</sequence>
<dbReference type="CDD" id="cd05233">
    <property type="entry name" value="SDR_c"/>
    <property type="match status" value="1"/>
</dbReference>
<dbReference type="KEGG" id="abas:ACPOL_4498"/>
<dbReference type="EMBL" id="CP030840">
    <property type="protein sequence ID" value="AXC13770.1"/>
    <property type="molecule type" value="Genomic_DNA"/>
</dbReference>
<name>A0A2Z5G421_9BACT</name>
<dbReference type="OrthoDB" id="111282at2"/>
<comment type="similarity">
    <text evidence="1">Belongs to the short-chain dehydrogenases/reductases (SDR) family.</text>
</comment>
<dbReference type="GO" id="GO:0048038">
    <property type="term" value="F:quinone binding"/>
    <property type="evidence" value="ECO:0007669"/>
    <property type="project" value="TreeGrafter"/>
</dbReference>
<dbReference type="InterPro" id="IPR002347">
    <property type="entry name" value="SDR_fam"/>
</dbReference>
<dbReference type="FunFam" id="3.40.50.720:FF:000084">
    <property type="entry name" value="Short-chain dehydrogenase reductase"/>
    <property type="match status" value="1"/>
</dbReference>
<dbReference type="InterPro" id="IPR036291">
    <property type="entry name" value="NAD(P)-bd_dom_sf"/>
</dbReference>
<dbReference type="AlphaFoldDB" id="A0A2Z5G421"/>
<dbReference type="Proteomes" id="UP000253606">
    <property type="component" value="Chromosome"/>
</dbReference>
<dbReference type="Pfam" id="PF13561">
    <property type="entry name" value="adh_short_C2"/>
    <property type="match status" value="1"/>
</dbReference>
<dbReference type="PANTHER" id="PTHR42760">
    <property type="entry name" value="SHORT-CHAIN DEHYDROGENASES/REDUCTASES FAMILY MEMBER"/>
    <property type="match status" value="1"/>
</dbReference>
<dbReference type="SUPFAM" id="SSF51735">
    <property type="entry name" value="NAD(P)-binding Rossmann-fold domains"/>
    <property type="match status" value="1"/>
</dbReference>
<dbReference type="PANTHER" id="PTHR42760:SF133">
    <property type="entry name" value="3-OXOACYL-[ACYL-CARRIER-PROTEIN] REDUCTASE"/>
    <property type="match status" value="1"/>
</dbReference>
<evidence type="ECO:0000313" key="4">
    <source>
        <dbReference type="Proteomes" id="UP000253606"/>
    </source>
</evidence>
<dbReference type="RefSeq" id="WP_114208684.1">
    <property type="nucleotide sequence ID" value="NZ_CP030840.1"/>
</dbReference>
<gene>
    <name evidence="3" type="ORF">ACPOL_4498</name>
</gene>
<reference evidence="3 4" key="1">
    <citation type="journal article" date="2018" name="Front. Microbiol.">
        <title>Hydrolytic Capabilities as a Key to Environmental Success: Chitinolytic and Cellulolytic Acidobacteria From Acidic Sub-arctic Soils and Boreal Peatlands.</title>
        <authorList>
            <person name="Belova S.E."/>
            <person name="Ravin N.V."/>
            <person name="Pankratov T.A."/>
            <person name="Rakitin A.L."/>
            <person name="Ivanova A.A."/>
            <person name="Beletsky A.V."/>
            <person name="Mardanov A.V."/>
            <person name="Sinninghe Damste J.S."/>
            <person name="Dedysh S.N."/>
        </authorList>
    </citation>
    <scope>NUCLEOTIDE SEQUENCE [LARGE SCALE GENOMIC DNA]</scope>
    <source>
        <strain evidence="3 4">SBC82</strain>
    </source>
</reference>
<organism evidence="3 4">
    <name type="scientific">Acidisarcina polymorpha</name>
    <dbReference type="NCBI Taxonomy" id="2211140"/>
    <lineage>
        <taxon>Bacteria</taxon>
        <taxon>Pseudomonadati</taxon>
        <taxon>Acidobacteriota</taxon>
        <taxon>Terriglobia</taxon>
        <taxon>Terriglobales</taxon>
        <taxon>Acidobacteriaceae</taxon>
        <taxon>Acidisarcina</taxon>
    </lineage>
</organism>
<evidence type="ECO:0000256" key="2">
    <source>
        <dbReference type="ARBA" id="ARBA00023002"/>
    </source>
</evidence>
<accession>A0A2Z5G421</accession>
<keyword evidence="4" id="KW-1185">Reference proteome</keyword>
<dbReference type="PRINTS" id="PR00081">
    <property type="entry name" value="GDHRDH"/>
</dbReference>
<keyword evidence="2" id="KW-0560">Oxidoreductase</keyword>
<dbReference type="GO" id="GO:0016616">
    <property type="term" value="F:oxidoreductase activity, acting on the CH-OH group of donors, NAD or NADP as acceptor"/>
    <property type="evidence" value="ECO:0007669"/>
    <property type="project" value="TreeGrafter"/>
</dbReference>
<evidence type="ECO:0000256" key="1">
    <source>
        <dbReference type="ARBA" id="ARBA00006484"/>
    </source>
</evidence>
<proteinExistence type="inferred from homology"/>
<dbReference type="Gene3D" id="3.40.50.720">
    <property type="entry name" value="NAD(P)-binding Rossmann-like Domain"/>
    <property type="match status" value="1"/>
</dbReference>
<dbReference type="GO" id="GO:0006633">
    <property type="term" value="P:fatty acid biosynthetic process"/>
    <property type="evidence" value="ECO:0007669"/>
    <property type="project" value="TreeGrafter"/>
</dbReference>